<sequence length="110" mass="12615">MELPQQYFILKAFHKQLFRIERDNGYTVGKIRKTCNDAAVLIDELVDEHPTDQLVQARASALPLLQQALHEADAYDRGYDHDKRLSSTRTFMQVLTPAINGLEVFLHTGF</sequence>
<dbReference type="EMBL" id="VFRQ01000005">
    <property type="protein sequence ID" value="TPE43941.1"/>
    <property type="molecule type" value="Genomic_DNA"/>
</dbReference>
<comment type="caution">
    <text evidence="1">The sequence shown here is derived from an EMBL/GenBank/DDBJ whole genome shotgun (WGS) entry which is preliminary data.</text>
</comment>
<protein>
    <submittedName>
        <fullName evidence="1">Uncharacterized protein</fullName>
    </submittedName>
</protein>
<proteinExistence type="predicted"/>
<keyword evidence="2" id="KW-1185">Reference proteome</keyword>
<evidence type="ECO:0000313" key="1">
    <source>
        <dbReference type="EMBL" id="TPE43941.1"/>
    </source>
</evidence>
<evidence type="ECO:0000313" key="2">
    <source>
        <dbReference type="Proteomes" id="UP000316727"/>
    </source>
</evidence>
<dbReference type="AlphaFoldDB" id="A0A501W9I6"/>
<accession>A0A501W9I6</accession>
<dbReference type="Proteomes" id="UP000316727">
    <property type="component" value="Unassembled WGS sequence"/>
</dbReference>
<name>A0A501W9I6_9BACT</name>
<organism evidence="1 2">
    <name type="scientific">Pontibacter mangrovi</name>
    <dbReference type="NCBI Taxonomy" id="2589816"/>
    <lineage>
        <taxon>Bacteria</taxon>
        <taxon>Pseudomonadati</taxon>
        <taxon>Bacteroidota</taxon>
        <taxon>Cytophagia</taxon>
        <taxon>Cytophagales</taxon>
        <taxon>Hymenobacteraceae</taxon>
        <taxon>Pontibacter</taxon>
    </lineage>
</organism>
<gene>
    <name evidence="1" type="ORF">FJM65_10985</name>
</gene>
<dbReference type="RefSeq" id="WP_140621564.1">
    <property type="nucleotide sequence ID" value="NZ_VFRQ01000005.1"/>
</dbReference>
<reference evidence="1 2" key="1">
    <citation type="submission" date="2019-06" db="EMBL/GenBank/DDBJ databases">
        <title>A novel bacterium of genus Pontibacter, isolated from marine sediment.</title>
        <authorList>
            <person name="Huang H."/>
            <person name="Mo K."/>
            <person name="Hu Y."/>
        </authorList>
    </citation>
    <scope>NUCLEOTIDE SEQUENCE [LARGE SCALE GENOMIC DNA]</scope>
    <source>
        <strain evidence="1 2">HB172049</strain>
    </source>
</reference>